<evidence type="ECO:0000259" key="1">
    <source>
        <dbReference type="Pfam" id="PF13349"/>
    </source>
</evidence>
<name>A0ABY4GJL3_9BACI</name>
<accession>A0ABY4GJL3</accession>
<protein>
    <submittedName>
        <fullName evidence="2">DUF4097 domain-containing protein</fullName>
    </submittedName>
</protein>
<organism evidence="2 3">
    <name type="scientific">Gracilibacillus salinarum</name>
    <dbReference type="NCBI Taxonomy" id="2932255"/>
    <lineage>
        <taxon>Bacteria</taxon>
        <taxon>Bacillati</taxon>
        <taxon>Bacillota</taxon>
        <taxon>Bacilli</taxon>
        <taxon>Bacillales</taxon>
        <taxon>Bacillaceae</taxon>
        <taxon>Gracilibacillus</taxon>
    </lineage>
</organism>
<dbReference type="InterPro" id="IPR025164">
    <property type="entry name" value="Toastrack_DUF4097"/>
</dbReference>
<reference evidence="2 3" key="1">
    <citation type="submission" date="2022-04" db="EMBL/GenBank/DDBJ databases">
        <title>Gracilibacillus sp. isolated from saltern.</title>
        <authorList>
            <person name="Won M."/>
            <person name="Lee C.-M."/>
            <person name="Woen H.-Y."/>
            <person name="Kwon S.-W."/>
        </authorList>
    </citation>
    <scope>NUCLEOTIDE SEQUENCE [LARGE SCALE GENOMIC DNA]</scope>
    <source>
        <strain evidence="2 3">SSPM10-3</strain>
    </source>
</reference>
<proteinExistence type="predicted"/>
<dbReference type="Pfam" id="PF13349">
    <property type="entry name" value="DUF4097"/>
    <property type="match status" value="1"/>
</dbReference>
<feature type="domain" description="DUF4097" evidence="1">
    <location>
        <begin position="46"/>
        <end position="285"/>
    </location>
</feature>
<dbReference type="Proteomes" id="UP000831537">
    <property type="component" value="Chromosome"/>
</dbReference>
<evidence type="ECO:0000313" key="3">
    <source>
        <dbReference type="Proteomes" id="UP000831537"/>
    </source>
</evidence>
<dbReference type="EMBL" id="CP095071">
    <property type="protein sequence ID" value="UOQ84523.1"/>
    <property type="molecule type" value="Genomic_DNA"/>
</dbReference>
<sequence length="286" mass="31600">MIKMKRIVLIALILCITGVIGSAATYKFAAAGSSVTQTEQVQGKDISNIEIDADNETIEIMPTSDTAITVELTGKTDKNNEKQLVVEENNQTLFVKIKSDRFRFLSFDFFDWDRTLTVHLPEKQYDRLMADVDNGYMEAAGLHIDEIDVETNNGKVDLQEMTAQSIQAESDNGKIFMKNVTADEVAVGTDNGRIELIEVEGTLQGNTSNGAISLKTSDIDRAIDFTTNNGSIKIETEKEPTNVVFETRTDNGRVSIFEDADYDMMVGEGENEIKLTTNNGSITVTK</sequence>
<keyword evidence="3" id="KW-1185">Reference proteome</keyword>
<gene>
    <name evidence="2" type="ORF">MUN87_17840</name>
</gene>
<dbReference type="Gene3D" id="2.160.20.120">
    <property type="match status" value="1"/>
</dbReference>
<evidence type="ECO:0000313" key="2">
    <source>
        <dbReference type="EMBL" id="UOQ84523.1"/>
    </source>
</evidence>
<dbReference type="RefSeq" id="WP_244742370.1">
    <property type="nucleotide sequence ID" value="NZ_CP095071.1"/>
</dbReference>